<keyword evidence="6" id="KW-0808">Transferase</keyword>
<keyword evidence="5" id="KW-0328">Glycosyltransferase</keyword>
<dbReference type="Pfam" id="PF02749">
    <property type="entry name" value="QRPTase_N"/>
    <property type="match status" value="1"/>
</dbReference>
<dbReference type="Pfam" id="PF01729">
    <property type="entry name" value="QRPTase_C"/>
    <property type="match status" value="1"/>
</dbReference>
<evidence type="ECO:0000256" key="3">
    <source>
        <dbReference type="ARBA" id="ARBA00011944"/>
    </source>
</evidence>
<dbReference type="InterPro" id="IPR013785">
    <property type="entry name" value="Aldolase_TIM"/>
</dbReference>
<name>A0AA89BL70_9ASTE</name>
<dbReference type="PANTHER" id="PTHR32179:SF3">
    <property type="entry name" value="NICOTINATE-NUCLEOTIDE PYROPHOSPHORYLASE [CARBOXYLATING]"/>
    <property type="match status" value="1"/>
</dbReference>
<evidence type="ECO:0000256" key="6">
    <source>
        <dbReference type="ARBA" id="ARBA00022679"/>
    </source>
</evidence>
<dbReference type="GO" id="GO:0009435">
    <property type="term" value="P:NAD+ biosynthetic process"/>
    <property type="evidence" value="ECO:0007669"/>
    <property type="project" value="InterPro"/>
</dbReference>
<evidence type="ECO:0000313" key="10">
    <source>
        <dbReference type="Proteomes" id="UP001188597"/>
    </source>
</evidence>
<comment type="similarity">
    <text evidence="2">Belongs to the NadC/ModD family.</text>
</comment>
<dbReference type="EC" id="2.4.2.19" evidence="3"/>
<proteinExistence type="inferred from homology"/>
<dbReference type="SUPFAM" id="SSF54675">
    <property type="entry name" value="Nicotinate/Quinolinate PRTase N-terminal domain-like"/>
    <property type="match status" value="1"/>
</dbReference>
<accession>A0AA89BL70</accession>
<dbReference type="Proteomes" id="UP001188597">
    <property type="component" value="Unassembled WGS sequence"/>
</dbReference>
<feature type="domain" description="Quinolinate phosphoribosyl transferase N-terminal" evidence="8">
    <location>
        <begin position="2"/>
        <end position="75"/>
    </location>
</feature>
<gene>
    <name evidence="9" type="ORF">RJ639_029249</name>
</gene>
<dbReference type="InterPro" id="IPR037128">
    <property type="entry name" value="Quinolinate_PRibosylTase_N_sf"/>
</dbReference>
<evidence type="ECO:0000256" key="4">
    <source>
        <dbReference type="ARBA" id="ARBA00022642"/>
    </source>
</evidence>
<dbReference type="GO" id="GO:0004514">
    <property type="term" value="F:nicotinate-nucleotide diphosphorylase (carboxylating) activity"/>
    <property type="evidence" value="ECO:0007669"/>
    <property type="project" value="UniProtKB-EC"/>
</dbReference>
<evidence type="ECO:0000259" key="7">
    <source>
        <dbReference type="Pfam" id="PF01729"/>
    </source>
</evidence>
<evidence type="ECO:0000256" key="1">
    <source>
        <dbReference type="ARBA" id="ARBA00004893"/>
    </source>
</evidence>
<sequence>MEAEAYFLAKEDGIVGGIAVAEMVFNEVDPALKVEWSKQDGDSVHKGLQFGKVHERAHNIVLAERVVLDFMQRMSGIATLTKMQHILHTFLENRKTAPGLRLVDKWAVLIGGGRNHRMGLFDMVMIKDSHISVAGGVTNALKSVDTSKPDPEGSKRGIGLCFTNKDVLELDNA</sequence>
<reference evidence="9" key="1">
    <citation type="submission" date="2022-12" db="EMBL/GenBank/DDBJ databases">
        <title>Draft genome assemblies for two species of Escallonia (Escalloniales).</title>
        <authorList>
            <person name="Chanderbali A."/>
            <person name="Dervinis C."/>
            <person name="Anghel I."/>
            <person name="Soltis D."/>
            <person name="Soltis P."/>
            <person name="Zapata F."/>
        </authorList>
    </citation>
    <scope>NUCLEOTIDE SEQUENCE</scope>
    <source>
        <strain evidence="9">UCBG64.0493</strain>
        <tissue evidence="9">Leaf</tissue>
    </source>
</reference>
<dbReference type="PANTHER" id="PTHR32179">
    <property type="entry name" value="NICOTINATE-NUCLEOTIDE PYROPHOSPHORYLASE [CARBOXYLATING]"/>
    <property type="match status" value="1"/>
</dbReference>
<keyword evidence="10" id="KW-1185">Reference proteome</keyword>
<dbReference type="EMBL" id="JAVXUP010000048">
    <property type="protein sequence ID" value="KAK3040727.1"/>
    <property type="molecule type" value="Genomic_DNA"/>
</dbReference>
<keyword evidence="4" id="KW-0662">Pyridine nucleotide biosynthesis</keyword>
<dbReference type="Gene3D" id="3.90.1170.20">
    <property type="entry name" value="Quinolinate phosphoribosyl transferase, N-terminal domain"/>
    <property type="match status" value="1"/>
</dbReference>
<dbReference type="GO" id="GO:0034213">
    <property type="term" value="P:quinolinate catabolic process"/>
    <property type="evidence" value="ECO:0007669"/>
    <property type="project" value="TreeGrafter"/>
</dbReference>
<dbReference type="Gene3D" id="3.20.20.70">
    <property type="entry name" value="Aldolase class I"/>
    <property type="match status" value="1"/>
</dbReference>
<comment type="pathway">
    <text evidence="1">Cofactor biosynthesis; NAD(+) biosynthesis; nicotinate D-ribonucleotide from quinolinate: step 1/1.</text>
</comment>
<dbReference type="SUPFAM" id="SSF51690">
    <property type="entry name" value="Nicotinate/Quinolinate PRTase C-terminal domain-like"/>
    <property type="match status" value="1"/>
</dbReference>
<feature type="domain" description="Quinolinate phosphoribosyl transferase C-terminal" evidence="7">
    <location>
        <begin position="87"/>
        <end position="149"/>
    </location>
</feature>
<evidence type="ECO:0000259" key="8">
    <source>
        <dbReference type="Pfam" id="PF02749"/>
    </source>
</evidence>
<dbReference type="GO" id="GO:0005737">
    <property type="term" value="C:cytoplasm"/>
    <property type="evidence" value="ECO:0007669"/>
    <property type="project" value="TreeGrafter"/>
</dbReference>
<dbReference type="AlphaFoldDB" id="A0AA89BL70"/>
<dbReference type="InterPro" id="IPR022412">
    <property type="entry name" value="Quinolinate_PRibosylTrfase_N"/>
</dbReference>
<dbReference type="InterPro" id="IPR002638">
    <property type="entry name" value="Quinolinate_PRibosylTrfase_C"/>
</dbReference>
<dbReference type="InterPro" id="IPR036068">
    <property type="entry name" value="Nicotinate_pribotase-like_C"/>
</dbReference>
<evidence type="ECO:0000313" key="9">
    <source>
        <dbReference type="EMBL" id="KAK3040727.1"/>
    </source>
</evidence>
<dbReference type="InterPro" id="IPR027277">
    <property type="entry name" value="NadC/ModD"/>
</dbReference>
<dbReference type="FunFam" id="3.90.1170.20:FF:000001">
    <property type="entry name" value="Nicotinate-nucleotide diphosphorylase (Carboxylating)"/>
    <property type="match status" value="1"/>
</dbReference>
<evidence type="ECO:0000256" key="5">
    <source>
        <dbReference type="ARBA" id="ARBA00022676"/>
    </source>
</evidence>
<organism evidence="9 10">
    <name type="scientific">Escallonia herrerae</name>
    <dbReference type="NCBI Taxonomy" id="1293975"/>
    <lineage>
        <taxon>Eukaryota</taxon>
        <taxon>Viridiplantae</taxon>
        <taxon>Streptophyta</taxon>
        <taxon>Embryophyta</taxon>
        <taxon>Tracheophyta</taxon>
        <taxon>Spermatophyta</taxon>
        <taxon>Magnoliopsida</taxon>
        <taxon>eudicotyledons</taxon>
        <taxon>Gunneridae</taxon>
        <taxon>Pentapetalae</taxon>
        <taxon>asterids</taxon>
        <taxon>campanulids</taxon>
        <taxon>Escalloniales</taxon>
        <taxon>Escalloniaceae</taxon>
        <taxon>Escallonia</taxon>
    </lineage>
</organism>
<evidence type="ECO:0000256" key="2">
    <source>
        <dbReference type="ARBA" id="ARBA00009400"/>
    </source>
</evidence>
<comment type="caution">
    <text evidence="9">The sequence shown here is derived from an EMBL/GenBank/DDBJ whole genome shotgun (WGS) entry which is preliminary data.</text>
</comment>
<protein>
    <recommendedName>
        <fullName evidence="3">nicotinate-nucleotide diphosphorylase (carboxylating)</fullName>
        <ecNumber evidence="3">2.4.2.19</ecNumber>
    </recommendedName>
</protein>